<feature type="compositionally biased region" description="Basic residues" evidence="1">
    <location>
        <begin position="265"/>
        <end position="275"/>
    </location>
</feature>
<comment type="caution">
    <text evidence="2">The sequence shown here is derived from an EMBL/GenBank/DDBJ whole genome shotgun (WGS) entry which is preliminary data.</text>
</comment>
<feature type="compositionally biased region" description="Low complexity" evidence="1">
    <location>
        <begin position="413"/>
        <end position="430"/>
    </location>
</feature>
<proteinExistence type="predicted"/>
<evidence type="ECO:0000313" key="3">
    <source>
        <dbReference type="Proteomes" id="UP001176517"/>
    </source>
</evidence>
<organism evidence="2 3">
    <name type="scientific">Tilletia horrida</name>
    <dbReference type="NCBI Taxonomy" id="155126"/>
    <lineage>
        <taxon>Eukaryota</taxon>
        <taxon>Fungi</taxon>
        <taxon>Dikarya</taxon>
        <taxon>Basidiomycota</taxon>
        <taxon>Ustilaginomycotina</taxon>
        <taxon>Exobasidiomycetes</taxon>
        <taxon>Tilletiales</taxon>
        <taxon>Tilletiaceae</taxon>
        <taxon>Tilletia</taxon>
    </lineage>
</organism>
<feature type="region of interest" description="Disordered" evidence="1">
    <location>
        <begin position="1"/>
        <end position="22"/>
    </location>
</feature>
<accession>A0AAN6JQN0</accession>
<feature type="region of interest" description="Disordered" evidence="1">
    <location>
        <begin position="330"/>
        <end position="466"/>
    </location>
</feature>
<reference evidence="2" key="1">
    <citation type="journal article" date="2023" name="PhytoFront">
        <title>Draft Genome Resources of Seven Strains of Tilletia horrida, Causal Agent of Kernel Smut of Rice.</title>
        <authorList>
            <person name="Khanal S."/>
            <person name="Antony Babu S."/>
            <person name="Zhou X.G."/>
        </authorList>
    </citation>
    <scope>NUCLEOTIDE SEQUENCE</scope>
    <source>
        <strain evidence="2">TX6</strain>
    </source>
</reference>
<evidence type="ECO:0000256" key="1">
    <source>
        <dbReference type="SAM" id="MobiDB-lite"/>
    </source>
</evidence>
<gene>
    <name evidence="2" type="ORF">OC846_004609</name>
</gene>
<dbReference type="GO" id="GO:0005789">
    <property type="term" value="C:endoplasmic reticulum membrane"/>
    <property type="evidence" value="ECO:0007669"/>
    <property type="project" value="InterPro"/>
</dbReference>
<feature type="compositionally biased region" description="Basic residues" evidence="1">
    <location>
        <begin position="356"/>
        <end position="375"/>
    </location>
</feature>
<sequence>MESTPSNQDDSRSAVSSAPSRKITASKMRSKWSFKYLLPHHLLRFLLRILLTPIWLFTSVPHSSQAVVDAQPWGIRVLLFPLRLFAAVPGSIGTFWLLRNTWVGIRNEGFGPWTKPAKLGSGREEHPPAVVFAIASLWSLSTAYYALSLTTLLLRRWLLYYSPLSSIIRLVALQAICWPLVRITLFVFGPHRPLEAWILIATTTTFSDTVARWLVSNIVDRIDGGLDAWVGEESDLGWGSRSQSRNADWEREGDDSTQMGQSERHQRRRDRRRRGPVLAGGRSEEEGSEPNGHAHRPERERRLRARSSYPDRMLRNDVGAALLAFEVKDTTTDDTGSGSEVDLDVDLEVYPDGTTRRRRRHPRDRRGTSSRRHPPQGRMSASEGFRYEHPSPRRTASFPRLPTSDLLFDTPPSSSSSTSATSSSSAGTASDGEHNQGGRDRRATRRARQAANGTGAAGGGDGAESGADETPLTLMLPVRRVFHWDVAIKRNILPMGVLAYVSLWVLLGHSRVEGRGR</sequence>
<dbReference type="Pfam" id="PF12326">
    <property type="entry name" value="EOS1"/>
    <property type="match status" value="1"/>
</dbReference>
<dbReference type="GO" id="GO:0006487">
    <property type="term" value="P:protein N-linked glycosylation"/>
    <property type="evidence" value="ECO:0007669"/>
    <property type="project" value="TreeGrafter"/>
</dbReference>
<dbReference type="Proteomes" id="UP001176517">
    <property type="component" value="Unassembled WGS sequence"/>
</dbReference>
<keyword evidence="3" id="KW-1185">Reference proteome</keyword>
<dbReference type="PANTHER" id="PTHR28147:SF1">
    <property type="entry name" value="N-GLYCOSYLATION PROTEIN EOS1"/>
    <property type="match status" value="1"/>
</dbReference>
<evidence type="ECO:0000313" key="2">
    <source>
        <dbReference type="EMBL" id="KAK0548090.1"/>
    </source>
</evidence>
<dbReference type="GO" id="GO:0034599">
    <property type="term" value="P:cellular response to oxidative stress"/>
    <property type="evidence" value="ECO:0007669"/>
    <property type="project" value="InterPro"/>
</dbReference>
<feature type="region of interest" description="Disordered" evidence="1">
    <location>
        <begin position="236"/>
        <end position="310"/>
    </location>
</feature>
<feature type="compositionally biased region" description="Basic and acidic residues" evidence="1">
    <location>
        <begin position="431"/>
        <end position="441"/>
    </location>
</feature>
<protein>
    <submittedName>
        <fullName evidence="2">Uncharacterized protein</fullName>
    </submittedName>
</protein>
<dbReference type="EMBL" id="JAPDMZ010000144">
    <property type="protein sequence ID" value="KAK0548090.1"/>
    <property type="molecule type" value="Genomic_DNA"/>
</dbReference>
<dbReference type="AlphaFoldDB" id="A0AAN6JQN0"/>
<dbReference type="PANTHER" id="PTHR28147">
    <property type="entry name" value="N-GLYCOSYLATION PROTEIN EOS1"/>
    <property type="match status" value="1"/>
</dbReference>
<name>A0AAN6JQN0_9BASI</name>
<dbReference type="InterPro" id="IPR021100">
    <property type="entry name" value="N-glycosylation_EOS1"/>
</dbReference>
<feature type="compositionally biased region" description="Polar residues" evidence="1">
    <location>
        <begin position="1"/>
        <end position="19"/>
    </location>
</feature>